<dbReference type="InterPro" id="IPR023393">
    <property type="entry name" value="START-like_dom_sf"/>
</dbReference>
<name>A0A2A4YS28_9PROT</name>
<evidence type="ECO:0000259" key="2">
    <source>
        <dbReference type="Pfam" id="PF08327"/>
    </source>
</evidence>
<reference key="1">
    <citation type="submission" date="2017-08" db="EMBL/GenBank/DDBJ databases">
        <title>A dynamic microbial community with high functional redundancy inhabits the cold, oxic subseafloor aquifer.</title>
        <authorList>
            <person name="Tully B.J."/>
            <person name="Wheat C.G."/>
            <person name="Glazer B.T."/>
            <person name="Huber J.A."/>
        </authorList>
    </citation>
    <scope>NUCLEOTIDE SEQUENCE [LARGE SCALE GENOMIC DNA]</scope>
</reference>
<dbReference type="EMBL" id="NVUS01000028">
    <property type="protein sequence ID" value="PCI97612.1"/>
    <property type="molecule type" value="Genomic_DNA"/>
</dbReference>
<dbReference type="Pfam" id="PF08327">
    <property type="entry name" value="AHSA1"/>
    <property type="match status" value="1"/>
</dbReference>
<reference evidence="3" key="2">
    <citation type="journal article" date="2018" name="ISME J.">
        <title>A dynamic microbial community with high functional redundancy inhabits the cold, oxic subseafloor aquifer.</title>
        <authorList>
            <person name="Tully B.J."/>
            <person name="Wheat C.G."/>
            <person name="Glazer B.T."/>
            <person name="Huber J.A."/>
        </authorList>
    </citation>
    <scope>NUCLEOTIDE SEQUENCE</scope>
    <source>
        <strain evidence="3">NORP83</strain>
    </source>
</reference>
<feature type="domain" description="Activator of Hsp90 ATPase homologue 1/2-like C-terminal" evidence="2">
    <location>
        <begin position="14"/>
        <end position="140"/>
    </location>
</feature>
<evidence type="ECO:0000256" key="1">
    <source>
        <dbReference type="ARBA" id="ARBA00006817"/>
    </source>
</evidence>
<dbReference type="Gene3D" id="3.30.530.20">
    <property type="match status" value="1"/>
</dbReference>
<sequence length="147" mass="16662">MTKPQQVYVTYIQTDINSLWAALTEPDETVNYFFGTKLVSGMKKGDKISFDMTDGDAAIQGEILENTPKSKFAYTFRGNKINDDSEQREPYSRVTYELEETENAVKFTLIHDEFEDENQTFASVSGGWPIVLSGLKTYLETGKSLNM</sequence>
<dbReference type="InterPro" id="IPR013538">
    <property type="entry name" value="ASHA1/2-like_C"/>
</dbReference>
<comment type="similarity">
    <text evidence="1">Belongs to the AHA1 family.</text>
</comment>
<comment type="caution">
    <text evidence="3">The sequence shown here is derived from an EMBL/GenBank/DDBJ whole genome shotgun (WGS) entry which is preliminary data.</text>
</comment>
<dbReference type="AlphaFoldDB" id="A0A2A4YS28"/>
<proteinExistence type="inferred from homology"/>
<gene>
    <name evidence="3" type="ORF">COB13_15455</name>
</gene>
<dbReference type="CDD" id="cd08893">
    <property type="entry name" value="SRPBCC_CalC_Aha1-like_GntR-HTH"/>
    <property type="match status" value="1"/>
</dbReference>
<evidence type="ECO:0000313" key="3">
    <source>
        <dbReference type="EMBL" id="PCI97612.1"/>
    </source>
</evidence>
<accession>A0A2A4YS28</accession>
<organism evidence="3">
    <name type="scientific">OCS116 cluster bacterium</name>
    <dbReference type="NCBI Taxonomy" id="2030921"/>
    <lineage>
        <taxon>Bacteria</taxon>
        <taxon>Pseudomonadati</taxon>
        <taxon>Pseudomonadota</taxon>
        <taxon>Alphaproteobacteria</taxon>
        <taxon>OCS116 cluster</taxon>
    </lineage>
</organism>
<protein>
    <submittedName>
        <fullName evidence="3">ATPase</fullName>
    </submittedName>
</protein>
<dbReference type="SUPFAM" id="SSF55961">
    <property type="entry name" value="Bet v1-like"/>
    <property type="match status" value="1"/>
</dbReference>